<dbReference type="PANTHER" id="PTHR28047:SF5">
    <property type="entry name" value="PROTEIN DCG1"/>
    <property type="match status" value="1"/>
</dbReference>
<dbReference type="Gene3D" id="3.40.50.12500">
    <property type="match status" value="1"/>
</dbReference>
<dbReference type="InterPro" id="IPR052186">
    <property type="entry name" value="Hydantoin_racemase-like"/>
</dbReference>
<sequence length="216" mass="21880">MLINPNTSVTTTAMMTAVARRTLGSTVPVQGLTVERGPRMLTEPAALRAAALEVVTAGRLALSAGDRAALIVGAFGDPGLDELRALADIPVVGIGEAALLEASAGGTPFGIATTTPLLADSIADQVARLGLTPLFTGLRLTQGAPEKLAARPESLRESLALAGERCVNRDGARAIVIAGGPLSDAAESLRPHFATPLIAPIPAACRLVARLTPTGG</sequence>
<evidence type="ECO:0000313" key="2">
    <source>
        <dbReference type="EMBL" id="MFF8278005.1"/>
    </source>
</evidence>
<comment type="caution">
    <text evidence="2">The sequence shown here is derived from an EMBL/GenBank/DDBJ whole genome shotgun (WGS) entry which is preliminary data.</text>
</comment>
<comment type="similarity">
    <text evidence="1">Belongs to the HyuE racemase family.</text>
</comment>
<protein>
    <submittedName>
        <fullName evidence="2">Aspartate/glutamate racemase family protein</fullName>
    </submittedName>
</protein>
<dbReference type="InterPro" id="IPR015942">
    <property type="entry name" value="Asp/Glu/hydantoin_racemase"/>
</dbReference>
<dbReference type="EMBL" id="JBIBSM010000008">
    <property type="protein sequence ID" value="MFF8278005.1"/>
    <property type="molecule type" value="Genomic_DNA"/>
</dbReference>
<dbReference type="Pfam" id="PF01177">
    <property type="entry name" value="Asp_Glu_race"/>
    <property type="match status" value="1"/>
</dbReference>
<evidence type="ECO:0000256" key="1">
    <source>
        <dbReference type="ARBA" id="ARBA00038414"/>
    </source>
</evidence>
<dbReference type="InterPro" id="IPR053714">
    <property type="entry name" value="Iso_Racemase_Enz_sf"/>
</dbReference>
<name>A0ABW6YEJ3_9ACTN</name>
<evidence type="ECO:0000313" key="3">
    <source>
        <dbReference type="Proteomes" id="UP001603013"/>
    </source>
</evidence>
<dbReference type="PANTHER" id="PTHR28047">
    <property type="entry name" value="PROTEIN DCG1"/>
    <property type="match status" value="1"/>
</dbReference>
<accession>A0ABW6YEJ3</accession>
<gene>
    <name evidence="2" type="ORF">ACF05T_18120</name>
</gene>
<organism evidence="2 3">
    <name type="scientific">Streptomyces lateritius</name>
    <dbReference type="NCBI Taxonomy" id="67313"/>
    <lineage>
        <taxon>Bacteria</taxon>
        <taxon>Bacillati</taxon>
        <taxon>Actinomycetota</taxon>
        <taxon>Actinomycetes</taxon>
        <taxon>Kitasatosporales</taxon>
        <taxon>Streptomycetaceae</taxon>
        <taxon>Streptomyces</taxon>
    </lineage>
</organism>
<dbReference type="Proteomes" id="UP001603013">
    <property type="component" value="Unassembled WGS sequence"/>
</dbReference>
<keyword evidence="3" id="KW-1185">Reference proteome</keyword>
<reference evidence="2 3" key="1">
    <citation type="submission" date="2024-10" db="EMBL/GenBank/DDBJ databases">
        <title>The Natural Products Discovery Center: Release of the First 8490 Sequenced Strains for Exploring Actinobacteria Biosynthetic Diversity.</title>
        <authorList>
            <person name="Kalkreuter E."/>
            <person name="Kautsar S.A."/>
            <person name="Yang D."/>
            <person name="Bader C.D."/>
            <person name="Teijaro C.N."/>
            <person name="Fluegel L."/>
            <person name="Davis C.M."/>
            <person name="Simpson J.R."/>
            <person name="Lauterbach L."/>
            <person name="Steele A.D."/>
            <person name="Gui C."/>
            <person name="Meng S."/>
            <person name="Li G."/>
            <person name="Viehrig K."/>
            <person name="Ye F."/>
            <person name="Su P."/>
            <person name="Kiefer A.F."/>
            <person name="Nichols A."/>
            <person name="Cepeda A.J."/>
            <person name="Yan W."/>
            <person name="Fan B."/>
            <person name="Jiang Y."/>
            <person name="Adhikari A."/>
            <person name="Zheng C.-J."/>
            <person name="Schuster L."/>
            <person name="Cowan T.M."/>
            <person name="Smanski M.J."/>
            <person name="Chevrette M.G."/>
            <person name="De Carvalho L.P.S."/>
            <person name="Shen B."/>
        </authorList>
    </citation>
    <scope>NUCLEOTIDE SEQUENCE [LARGE SCALE GENOMIC DNA]</scope>
    <source>
        <strain evidence="2 3">NPDC015755</strain>
    </source>
</reference>
<dbReference type="RefSeq" id="WP_391935203.1">
    <property type="nucleotide sequence ID" value="NZ_JBIBSM010000008.1"/>
</dbReference>
<proteinExistence type="inferred from homology"/>